<proteinExistence type="predicted"/>
<dbReference type="InterPro" id="IPR004875">
    <property type="entry name" value="DDE_SF_endonuclease_dom"/>
</dbReference>
<organism evidence="2 3">
    <name type="scientific">Gigaspora margarita</name>
    <dbReference type="NCBI Taxonomy" id="4874"/>
    <lineage>
        <taxon>Eukaryota</taxon>
        <taxon>Fungi</taxon>
        <taxon>Fungi incertae sedis</taxon>
        <taxon>Mucoromycota</taxon>
        <taxon>Glomeromycotina</taxon>
        <taxon>Glomeromycetes</taxon>
        <taxon>Diversisporales</taxon>
        <taxon>Gigasporaceae</taxon>
        <taxon>Gigaspora</taxon>
    </lineage>
</organism>
<dbReference type="Proteomes" id="UP000789901">
    <property type="component" value="Unassembled WGS sequence"/>
</dbReference>
<comment type="caution">
    <text evidence="2">The sequence shown here is derived from an EMBL/GenBank/DDBJ whole genome shotgun (WGS) entry which is preliminary data.</text>
</comment>
<name>A0ABN7WVI0_GIGMA</name>
<reference evidence="2 3" key="1">
    <citation type="submission" date="2021-06" db="EMBL/GenBank/DDBJ databases">
        <authorList>
            <person name="Kallberg Y."/>
            <person name="Tangrot J."/>
            <person name="Rosling A."/>
        </authorList>
    </citation>
    <scope>NUCLEOTIDE SEQUENCE [LARGE SCALE GENOMIC DNA]</scope>
    <source>
        <strain evidence="2 3">120-4 pot B 10/14</strain>
    </source>
</reference>
<evidence type="ECO:0000313" key="2">
    <source>
        <dbReference type="EMBL" id="CAG8841850.1"/>
    </source>
</evidence>
<gene>
    <name evidence="2" type="ORF">GMARGA_LOCUS35664</name>
</gene>
<dbReference type="Pfam" id="PF03184">
    <property type="entry name" value="DDE_1"/>
    <property type="match status" value="1"/>
</dbReference>
<evidence type="ECO:0000313" key="3">
    <source>
        <dbReference type="Proteomes" id="UP000789901"/>
    </source>
</evidence>
<evidence type="ECO:0000259" key="1">
    <source>
        <dbReference type="Pfam" id="PF03184"/>
    </source>
</evidence>
<feature type="non-terminal residue" evidence="2">
    <location>
        <position position="1"/>
    </location>
</feature>
<dbReference type="EMBL" id="CAJVQB010067081">
    <property type="protein sequence ID" value="CAG8841850.1"/>
    <property type="molecule type" value="Genomic_DNA"/>
</dbReference>
<protein>
    <submittedName>
        <fullName evidence="2">16422_t:CDS:1</fullName>
    </submittedName>
</protein>
<feature type="domain" description="DDE-1" evidence="1">
    <location>
        <begin position="1"/>
        <end position="52"/>
    </location>
</feature>
<accession>A0ABN7WVI0</accession>
<keyword evidence="3" id="KW-1185">Reference proteome</keyword>
<sequence length="93" mass="10819">PMDAGIINAFKAHYKRDYIHKVICDFDIDIEKPYKIDVLQAILLVKDAHLDKIFLEFEMITENIETQNIQVSEVIVAQYEAQDIIDLTHDTDI</sequence>